<keyword evidence="2" id="KW-1185">Reference proteome</keyword>
<comment type="caution">
    <text evidence="1">The sequence shown here is derived from an EMBL/GenBank/DDBJ whole genome shotgun (WGS) entry which is preliminary data.</text>
</comment>
<evidence type="ECO:0000313" key="2">
    <source>
        <dbReference type="Proteomes" id="UP001497535"/>
    </source>
</evidence>
<dbReference type="EMBL" id="CAVMJV010000003">
    <property type="protein sequence ID" value="CAK5020285.1"/>
    <property type="molecule type" value="Genomic_DNA"/>
</dbReference>
<accession>A0ACB0XVY7</accession>
<sequence length="238" mass="28691">MGYNIFIIIVIFCFSIKLVEGKISSGILISNNDWEYLDRFCFVSQEGTFKYNIYYPKNFELQSIYMYYDTDNQWKAAYNNASLTCNDRERLLDPKNYQIIRLAPSAKFIDEHSSCETIEKNNESWYHCFGKRSFFSMRPRWWYFAIGNCDSQNGLYLEYSLLMTNSHNKTNRWKYHFSFDEFYVLKKRKMLHITFRLFLHSLFCELIASTLLWMHFDRYADDGEGMPLLKFCSMILRL</sequence>
<evidence type="ECO:0000313" key="1">
    <source>
        <dbReference type="EMBL" id="CAK5020285.1"/>
    </source>
</evidence>
<gene>
    <name evidence="1" type="ORF">MENTE1834_LOCUS4390</name>
</gene>
<proteinExistence type="predicted"/>
<name>A0ACB0XVY7_MELEN</name>
<dbReference type="Proteomes" id="UP001497535">
    <property type="component" value="Unassembled WGS sequence"/>
</dbReference>
<protein>
    <submittedName>
        <fullName evidence="1">Uncharacterized protein</fullName>
    </submittedName>
</protein>
<organism evidence="1 2">
    <name type="scientific">Meloidogyne enterolobii</name>
    <name type="common">Root-knot nematode worm</name>
    <name type="synonym">Meloidogyne mayaguensis</name>
    <dbReference type="NCBI Taxonomy" id="390850"/>
    <lineage>
        <taxon>Eukaryota</taxon>
        <taxon>Metazoa</taxon>
        <taxon>Ecdysozoa</taxon>
        <taxon>Nematoda</taxon>
        <taxon>Chromadorea</taxon>
        <taxon>Rhabditida</taxon>
        <taxon>Tylenchina</taxon>
        <taxon>Tylenchomorpha</taxon>
        <taxon>Tylenchoidea</taxon>
        <taxon>Meloidogynidae</taxon>
        <taxon>Meloidogyninae</taxon>
        <taxon>Meloidogyne</taxon>
    </lineage>
</organism>
<reference evidence="1" key="1">
    <citation type="submission" date="2023-11" db="EMBL/GenBank/DDBJ databases">
        <authorList>
            <person name="Poullet M."/>
        </authorList>
    </citation>
    <scope>NUCLEOTIDE SEQUENCE</scope>
    <source>
        <strain evidence="1">E1834</strain>
    </source>
</reference>